<dbReference type="InterPro" id="IPR028974">
    <property type="entry name" value="TSP_type-3_rpt"/>
</dbReference>
<comment type="caution">
    <text evidence="8">The sequence shown here is derived from an EMBL/GenBank/DDBJ whole genome shotgun (WGS) entry which is preliminary data.</text>
</comment>
<evidence type="ECO:0000256" key="5">
    <source>
        <dbReference type="SAM" id="MobiDB-lite"/>
    </source>
</evidence>
<evidence type="ECO:0000256" key="7">
    <source>
        <dbReference type="SAM" id="SignalP"/>
    </source>
</evidence>
<feature type="compositionally biased region" description="Basic and acidic residues" evidence="5">
    <location>
        <begin position="129"/>
        <end position="146"/>
    </location>
</feature>
<dbReference type="AlphaFoldDB" id="A0A1G2EFV9"/>
<organism evidence="8 9">
    <name type="scientific">Candidatus Nealsonbacteria bacterium RIFCSPLOWO2_01_FULL_43_32</name>
    <dbReference type="NCBI Taxonomy" id="1801672"/>
    <lineage>
        <taxon>Bacteria</taxon>
        <taxon>Candidatus Nealsoniibacteriota</taxon>
    </lineage>
</organism>
<dbReference type="SUPFAM" id="SSF103647">
    <property type="entry name" value="TSP type-3 repeat"/>
    <property type="match status" value="1"/>
</dbReference>
<name>A0A1G2EFV9_9BACT</name>
<keyword evidence="6" id="KW-0812">Transmembrane</keyword>
<dbReference type="Gene3D" id="4.10.1080.10">
    <property type="entry name" value="TSP type-3 repeat"/>
    <property type="match status" value="1"/>
</dbReference>
<dbReference type="STRING" id="1801672.A2896_01935"/>
<dbReference type="Gene3D" id="2.60.40.10">
    <property type="entry name" value="Immunoglobulins"/>
    <property type="match status" value="1"/>
</dbReference>
<feature type="region of interest" description="Disordered" evidence="5">
    <location>
        <begin position="129"/>
        <end position="153"/>
    </location>
</feature>
<evidence type="ECO:0000256" key="6">
    <source>
        <dbReference type="SAM" id="Phobius"/>
    </source>
</evidence>
<evidence type="ECO:0000313" key="8">
    <source>
        <dbReference type="EMBL" id="OGZ24674.1"/>
    </source>
</evidence>
<gene>
    <name evidence="8" type="ORF">A2896_01935</name>
</gene>
<evidence type="ECO:0000256" key="3">
    <source>
        <dbReference type="ARBA" id="ARBA00022729"/>
    </source>
</evidence>
<keyword evidence="6" id="KW-1133">Transmembrane helix</keyword>
<dbReference type="GO" id="GO:0005509">
    <property type="term" value="F:calcium ion binding"/>
    <property type="evidence" value="ECO:0007669"/>
    <property type="project" value="InterPro"/>
</dbReference>
<evidence type="ECO:0008006" key="10">
    <source>
        <dbReference type="Google" id="ProtNLM"/>
    </source>
</evidence>
<evidence type="ECO:0000256" key="4">
    <source>
        <dbReference type="ARBA" id="ARBA00022837"/>
    </source>
</evidence>
<dbReference type="EMBL" id="MHMH01000007">
    <property type="protein sequence ID" value="OGZ24674.1"/>
    <property type="molecule type" value="Genomic_DNA"/>
</dbReference>
<keyword evidence="6" id="KW-0472">Membrane</keyword>
<sequence>MQIVRHLFLMLVMAVLLDSGSVFAKADLSLNVSDITFSKEEALAGDKVRVFARVFNVGDQDVYGFVAFLINDKEIAEPQPVSVKVNTYDDVFIDWIFTQGNFDVEAKIIATKPLDEDLSNDRAAREDYFVDSDSDRDGIGDAKDSDNDNDGLADAEETALGTDYLNPDTDQDGFNDAQDIFPLDQTEWHDTDNDGLGDNLDADDDNDGLADEEELALGINPFSADSDHDLIPDKTEIAIGFLKPNRNEWDLARAGLASMAAAVRGEVEQGNMLVGQLFAAFGFLSIIGLILRFVEQKKSC</sequence>
<evidence type="ECO:0000256" key="2">
    <source>
        <dbReference type="ARBA" id="ARBA00022525"/>
    </source>
</evidence>
<accession>A0A1G2EFV9</accession>
<dbReference type="InterPro" id="IPR013783">
    <property type="entry name" value="Ig-like_fold"/>
</dbReference>
<keyword evidence="4" id="KW-0106">Calcium</keyword>
<feature type="transmembrane region" description="Helical" evidence="6">
    <location>
        <begin position="273"/>
        <end position="294"/>
    </location>
</feature>
<dbReference type="PANTHER" id="PTHR10199">
    <property type="entry name" value="THROMBOSPONDIN"/>
    <property type="match status" value="1"/>
</dbReference>
<keyword evidence="2" id="KW-0964">Secreted</keyword>
<protein>
    <recommendedName>
        <fullName evidence="10">CARDB domain-containing protein</fullName>
    </recommendedName>
</protein>
<feature type="signal peptide" evidence="7">
    <location>
        <begin position="1"/>
        <end position="24"/>
    </location>
</feature>
<feature type="chain" id="PRO_5009582729" description="CARDB domain-containing protein" evidence="7">
    <location>
        <begin position="25"/>
        <end position="300"/>
    </location>
</feature>
<reference evidence="8 9" key="1">
    <citation type="journal article" date="2016" name="Nat. Commun.">
        <title>Thousands of microbial genomes shed light on interconnected biogeochemical processes in an aquifer system.</title>
        <authorList>
            <person name="Anantharaman K."/>
            <person name="Brown C.T."/>
            <person name="Hug L.A."/>
            <person name="Sharon I."/>
            <person name="Castelle C.J."/>
            <person name="Probst A.J."/>
            <person name="Thomas B.C."/>
            <person name="Singh A."/>
            <person name="Wilkins M.J."/>
            <person name="Karaoz U."/>
            <person name="Brodie E.L."/>
            <person name="Williams K.H."/>
            <person name="Hubbard S.S."/>
            <person name="Banfield J.F."/>
        </authorList>
    </citation>
    <scope>NUCLEOTIDE SEQUENCE [LARGE SCALE GENOMIC DNA]</scope>
</reference>
<proteinExistence type="predicted"/>
<comment type="subcellular location">
    <subcellularLocation>
        <location evidence="1">Secreted</location>
    </subcellularLocation>
</comment>
<dbReference type="InterPro" id="IPR059100">
    <property type="entry name" value="TSP3_bac"/>
</dbReference>
<keyword evidence="3 7" id="KW-0732">Signal</keyword>
<dbReference type="Proteomes" id="UP000178647">
    <property type="component" value="Unassembled WGS sequence"/>
</dbReference>
<evidence type="ECO:0000313" key="9">
    <source>
        <dbReference type="Proteomes" id="UP000178647"/>
    </source>
</evidence>
<dbReference type="Pfam" id="PF18884">
    <property type="entry name" value="TSP3_bac"/>
    <property type="match status" value="2"/>
</dbReference>
<evidence type="ECO:0000256" key="1">
    <source>
        <dbReference type="ARBA" id="ARBA00004613"/>
    </source>
</evidence>